<dbReference type="InterPro" id="IPR003779">
    <property type="entry name" value="CMD-like"/>
</dbReference>
<dbReference type="Proteomes" id="UP000326671">
    <property type="component" value="Unassembled WGS sequence"/>
</dbReference>
<evidence type="ECO:0000259" key="1">
    <source>
        <dbReference type="Pfam" id="PF02627"/>
    </source>
</evidence>
<name>A0A5J5HZM2_9BACI</name>
<dbReference type="Pfam" id="PF02627">
    <property type="entry name" value="CMD"/>
    <property type="match status" value="1"/>
</dbReference>
<accession>A0A5J5HZM2</accession>
<dbReference type="EMBL" id="VYKL01000010">
    <property type="protein sequence ID" value="KAA9028497.1"/>
    <property type="molecule type" value="Genomic_DNA"/>
</dbReference>
<dbReference type="RefSeq" id="WP_150438749.1">
    <property type="nucleotide sequence ID" value="NZ_VYKL01000010.1"/>
</dbReference>
<sequence length="131" mass="14675">MTENHKDNRYEHGVEILKGMMGKNGDKIIDELNQLHPDIAHFVIAGYADIFGRPGLEKKERAIVILTALIVQGQTDQLYAHTYTALNLGLTPNEILEVIIQCTAYIGFPRSLSALKVVQEVLKENGLEFNK</sequence>
<dbReference type="SUPFAM" id="SSF69118">
    <property type="entry name" value="AhpD-like"/>
    <property type="match status" value="1"/>
</dbReference>
<dbReference type="OrthoDB" id="9802489at2"/>
<reference evidence="2 3" key="1">
    <citation type="submission" date="2019-09" db="EMBL/GenBank/DDBJ databases">
        <title>Whole genome sequences of isolates from the Mars Exploration Rovers.</title>
        <authorList>
            <person name="Seuylemezian A."/>
            <person name="Vaishampayan P."/>
        </authorList>
    </citation>
    <scope>NUCLEOTIDE SEQUENCE [LARGE SCALE GENOMIC DNA]</scope>
    <source>
        <strain evidence="2 3">MER_TA_151</strain>
    </source>
</reference>
<dbReference type="AlphaFoldDB" id="A0A5J5HZM2"/>
<dbReference type="InterPro" id="IPR029032">
    <property type="entry name" value="AhpD-like"/>
</dbReference>
<keyword evidence="3" id="KW-1185">Reference proteome</keyword>
<dbReference type="PANTHER" id="PTHR33570">
    <property type="entry name" value="4-CARBOXYMUCONOLACTONE DECARBOXYLASE FAMILY PROTEIN"/>
    <property type="match status" value="1"/>
</dbReference>
<dbReference type="InterPro" id="IPR052512">
    <property type="entry name" value="4CMD/NDH-1_regulator"/>
</dbReference>
<dbReference type="Gene3D" id="1.20.1290.10">
    <property type="entry name" value="AhpD-like"/>
    <property type="match status" value="1"/>
</dbReference>
<dbReference type="GO" id="GO:0051920">
    <property type="term" value="F:peroxiredoxin activity"/>
    <property type="evidence" value="ECO:0007669"/>
    <property type="project" value="InterPro"/>
</dbReference>
<organism evidence="2 3">
    <name type="scientific">Niallia endozanthoxylica</name>
    <dbReference type="NCBI Taxonomy" id="2036016"/>
    <lineage>
        <taxon>Bacteria</taxon>
        <taxon>Bacillati</taxon>
        <taxon>Bacillota</taxon>
        <taxon>Bacilli</taxon>
        <taxon>Bacillales</taxon>
        <taxon>Bacillaceae</taxon>
        <taxon>Niallia</taxon>
    </lineage>
</organism>
<feature type="domain" description="Carboxymuconolactone decarboxylase-like" evidence="1">
    <location>
        <begin position="37"/>
        <end position="120"/>
    </location>
</feature>
<gene>
    <name evidence="2" type="ORF">F4V44_04285</name>
</gene>
<proteinExistence type="predicted"/>
<evidence type="ECO:0000313" key="2">
    <source>
        <dbReference type="EMBL" id="KAA9028497.1"/>
    </source>
</evidence>
<protein>
    <submittedName>
        <fullName evidence="2">Carboxymuconolactone decarboxylase family protein</fullName>
    </submittedName>
</protein>
<comment type="caution">
    <text evidence="2">The sequence shown here is derived from an EMBL/GenBank/DDBJ whole genome shotgun (WGS) entry which is preliminary data.</text>
</comment>
<evidence type="ECO:0000313" key="3">
    <source>
        <dbReference type="Proteomes" id="UP000326671"/>
    </source>
</evidence>
<dbReference type="PANTHER" id="PTHR33570:SF2">
    <property type="entry name" value="CARBOXYMUCONOLACTONE DECARBOXYLASE-LIKE DOMAIN-CONTAINING PROTEIN"/>
    <property type="match status" value="1"/>
</dbReference>